<dbReference type="AlphaFoldDB" id="A0A5C6AXX7"/>
<dbReference type="RefSeq" id="WP_146520136.1">
    <property type="nucleotide sequence ID" value="NZ_CP151726.1"/>
</dbReference>
<evidence type="ECO:0008006" key="3">
    <source>
        <dbReference type="Google" id="ProtNLM"/>
    </source>
</evidence>
<reference evidence="1 2" key="1">
    <citation type="submission" date="2019-02" db="EMBL/GenBank/DDBJ databases">
        <title>Deep-cultivation of Planctomycetes and their phenomic and genomic characterization uncovers novel biology.</title>
        <authorList>
            <person name="Wiegand S."/>
            <person name="Jogler M."/>
            <person name="Boedeker C."/>
            <person name="Pinto D."/>
            <person name="Vollmers J."/>
            <person name="Rivas-Marin E."/>
            <person name="Kohn T."/>
            <person name="Peeters S.H."/>
            <person name="Heuer A."/>
            <person name="Rast P."/>
            <person name="Oberbeckmann S."/>
            <person name="Bunk B."/>
            <person name="Jeske O."/>
            <person name="Meyerdierks A."/>
            <person name="Storesund J.E."/>
            <person name="Kallscheuer N."/>
            <person name="Luecker S."/>
            <person name="Lage O.M."/>
            <person name="Pohl T."/>
            <person name="Merkel B.J."/>
            <person name="Hornburger P."/>
            <person name="Mueller R.-W."/>
            <person name="Bruemmer F."/>
            <person name="Labrenz M."/>
            <person name="Spormann A.M."/>
            <person name="Op Den Camp H."/>
            <person name="Overmann J."/>
            <person name="Amann R."/>
            <person name="Jetten M.S.M."/>
            <person name="Mascher T."/>
            <person name="Medema M.H."/>
            <person name="Devos D.P."/>
            <person name="Kaster A.-K."/>
            <person name="Ovreas L."/>
            <person name="Rohde M."/>
            <person name="Galperin M.Y."/>
            <person name="Jogler C."/>
        </authorList>
    </citation>
    <scope>NUCLEOTIDE SEQUENCE [LARGE SCALE GENOMIC DNA]</scope>
    <source>
        <strain evidence="1 2">Pla52n</strain>
    </source>
</reference>
<name>A0A5C6AXX7_9BACT</name>
<organism evidence="1 2">
    <name type="scientific">Stieleria varia</name>
    <dbReference type="NCBI Taxonomy" id="2528005"/>
    <lineage>
        <taxon>Bacteria</taxon>
        <taxon>Pseudomonadati</taxon>
        <taxon>Planctomycetota</taxon>
        <taxon>Planctomycetia</taxon>
        <taxon>Pirellulales</taxon>
        <taxon>Pirellulaceae</taxon>
        <taxon>Stieleria</taxon>
    </lineage>
</organism>
<gene>
    <name evidence="1" type="ORF">Pla52n_28170</name>
</gene>
<sequence>MKTYRFKTATSATWDAIALRPDYFAAAVPIAGGGDPQMAEQWKELPIWAFASAGDQTCPVVGTSTKYMSRYRYLVTSNATDVNLTHRH</sequence>
<dbReference type="Gene3D" id="3.40.50.1820">
    <property type="entry name" value="alpha/beta hydrolase"/>
    <property type="match status" value="1"/>
</dbReference>
<dbReference type="InterPro" id="IPR029058">
    <property type="entry name" value="AB_hydrolase_fold"/>
</dbReference>
<comment type="caution">
    <text evidence="1">The sequence shown here is derived from an EMBL/GenBank/DDBJ whole genome shotgun (WGS) entry which is preliminary data.</text>
</comment>
<dbReference type="Proteomes" id="UP000320176">
    <property type="component" value="Unassembled WGS sequence"/>
</dbReference>
<evidence type="ECO:0000313" key="2">
    <source>
        <dbReference type="Proteomes" id="UP000320176"/>
    </source>
</evidence>
<protein>
    <recommendedName>
        <fullName evidence="3">Alpha/beta hydrolase family protein</fullName>
    </recommendedName>
</protein>
<evidence type="ECO:0000313" key="1">
    <source>
        <dbReference type="EMBL" id="TWU04773.1"/>
    </source>
</evidence>
<dbReference type="OrthoDB" id="9764953at2"/>
<proteinExistence type="predicted"/>
<keyword evidence="2" id="KW-1185">Reference proteome</keyword>
<dbReference type="EMBL" id="SJPN01000003">
    <property type="protein sequence ID" value="TWU04773.1"/>
    <property type="molecule type" value="Genomic_DNA"/>
</dbReference>
<accession>A0A5C6AXX7</accession>